<accession>A0ABW9RKS9</accession>
<name>A0ABW9RKS9_9BACT</name>
<dbReference type="SUPFAM" id="SSF111069">
    <property type="entry name" value="Hypothetical protein yfbM"/>
    <property type="match status" value="1"/>
</dbReference>
<dbReference type="InterPro" id="IPR015068">
    <property type="entry name" value="DUF1877"/>
</dbReference>
<dbReference type="Proteomes" id="UP000798808">
    <property type="component" value="Unassembled WGS sequence"/>
</dbReference>
<dbReference type="Gene3D" id="3.40.1760.10">
    <property type="entry name" value="YfbM-like super family"/>
    <property type="match status" value="1"/>
</dbReference>
<protein>
    <submittedName>
        <fullName evidence="1">DUF1877 family protein</fullName>
    </submittedName>
</protein>
<organism evidence="1 2">
    <name type="scientific">Fulvivirga kasyanovii</name>
    <dbReference type="NCBI Taxonomy" id="396812"/>
    <lineage>
        <taxon>Bacteria</taxon>
        <taxon>Pseudomonadati</taxon>
        <taxon>Bacteroidota</taxon>
        <taxon>Cytophagia</taxon>
        <taxon>Cytophagales</taxon>
        <taxon>Fulvivirgaceae</taxon>
        <taxon>Fulvivirga</taxon>
    </lineage>
</organism>
<dbReference type="RefSeq" id="WP_155170114.1">
    <property type="nucleotide sequence ID" value="NZ_BAAAFL010000053.1"/>
</dbReference>
<gene>
    <name evidence="1" type="ORF">E1163_04920</name>
</gene>
<evidence type="ECO:0000313" key="2">
    <source>
        <dbReference type="Proteomes" id="UP000798808"/>
    </source>
</evidence>
<keyword evidence="2" id="KW-1185">Reference proteome</keyword>
<dbReference type="EMBL" id="SMLW01000392">
    <property type="protein sequence ID" value="MTI24281.1"/>
    <property type="molecule type" value="Genomic_DNA"/>
</dbReference>
<dbReference type="InterPro" id="IPR035944">
    <property type="entry name" value="YfbM-like_sf"/>
</dbReference>
<reference evidence="1 2" key="1">
    <citation type="submission" date="2019-02" db="EMBL/GenBank/DDBJ databases">
        <authorList>
            <person name="Goldberg S.R."/>
            <person name="Haltli B.A."/>
            <person name="Correa H."/>
            <person name="Russell K.G."/>
        </authorList>
    </citation>
    <scope>NUCLEOTIDE SEQUENCE [LARGE SCALE GENOMIC DNA]</scope>
    <source>
        <strain evidence="1 2">JCM 16186</strain>
    </source>
</reference>
<sequence length="169" mass="19337">MGMIGNLIRVSKEDLEMFKADSGKLENLIYNEANLEADWYLDLDKSWEAIHYVLSGKSLADTEMDGTSKVIEYVIFSDKVIDEEQDLGYGPAFYNDQERVNKISKELNKVNITALMANFDGKKLNEANVYPEIWDEEDSKEYLQESLKSVIEFYSDATDSEQVVIGFIC</sequence>
<dbReference type="Pfam" id="PF08974">
    <property type="entry name" value="DUF1877"/>
    <property type="match status" value="1"/>
</dbReference>
<evidence type="ECO:0000313" key="1">
    <source>
        <dbReference type="EMBL" id="MTI24281.1"/>
    </source>
</evidence>
<proteinExistence type="predicted"/>
<comment type="caution">
    <text evidence="1">The sequence shown here is derived from an EMBL/GenBank/DDBJ whole genome shotgun (WGS) entry which is preliminary data.</text>
</comment>